<proteinExistence type="predicted"/>
<comment type="caution">
    <text evidence="2">The sequence shown here is derived from an EMBL/GenBank/DDBJ whole genome shotgun (WGS) entry which is preliminary data.</text>
</comment>
<feature type="compositionally biased region" description="Polar residues" evidence="1">
    <location>
        <begin position="176"/>
        <end position="207"/>
    </location>
</feature>
<evidence type="ECO:0000313" key="2">
    <source>
        <dbReference type="EMBL" id="KAK2963898.1"/>
    </source>
</evidence>
<keyword evidence="3" id="KW-1185">Reference proteome</keyword>
<reference evidence="2 3" key="1">
    <citation type="journal article" date="2022" name="bioRxiv">
        <title>Genomics of Preaxostyla Flagellates Illuminates Evolutionary Transitions and the Path Towards Mitochondrial Loss.</title>
        <authorList>
            <person name="Novak L.V.F."/>
            <person name="Treitli S.C."/>
            <person name="Pyrih J."/>
            <person name="Halakuc P."/>
            <person name="Pipaliya S.V."/>
            <person name="Vacek V."/>
            <person name="Brzon O."/>
            <person name="Soukal P."/>
            <person name="Eme L."/>
            <person name="Dacks J.B."/>
            <person name="Karnkowska A."/>
            <person name="Elias M."/>
            <person name="Hampl V."/>
        </authorList>
    </citation>
    <scope>NUCLEOTIDE SEQUENCE [LARGE SCALE GENOMIC DNA]</scope>
    <source>
        <strain evidence="2">NAU3</strain>
        <tissue evidence="2">Gut</tissue>
    </source>
</reference>
<dbReference type="Proteomes" id="UP001281761">
    <property type="component" value="Unassembled WGS sequence"/>
</dbReference>
<gene>
    <name evidence="2" type="ORF">BLNAU_975</name>
</gene>
<accession>A0ABQ9YJI6</accession>
<evidence type="ECO:0000256" key="1">
    <source>
        <dbReference type="SAM" id="MobiDB-lite"/>
    </source>
</evidence>
<sequence>MVESPHVCELVLSGVVTTLIETFAKTENESLDERLTQAIFCVLVFVPSPSVNNSDLDTFLKSLMFSRLSSLFVRQLQNADIIFSDFFISCTVLHAGYISMLSNSNSLSGQLNPRGMTSISFTTRMQLLHSTWHCSSTESKRFSFTSPSHSNEWALVAPRSNRRDAEASPTELVLTAPTTDHSGTTSLEPSTLDDNQHSPQVADSETLPNIKPNGRTGRVTQPDDPFQSRKAVRAVELVVVVRVPPNAVHHPSILPCRPRTTAGKRLLECNLWKEEVETNLDGFGSSIEHHPLFE</sequence>
<feature type="region of interest" description="Disordered" evidence="1">
    <location>
        <begin position="155"/>
        <end position="226"/>
    </location>
</feature>
<protein>
    <submittedName>
        <fullName evidence="2">Uncharacterized protein</fullName>
    </submittedName>
</protein>
<evidence type="ECO:0000313" key="3">
    <source>
        <dbReference type="Proteomes" id="UP001281761"/>
    </source>
</evidence>
<organism evidence="2 3">
    <name type="scientific">Blattamonas nauphoetae</name>
    <dbReference type="NCBI Taxonomy" id="2049346"/>
    <lineage>
        <taxon>Eukaryota</taxon>
        <taxon>Metamonada</taxon>
        <taxon>Preaxostyla</taxon>
        <taxon>Oxymonadida</taxon>
        <taxon>Blattamonas</taxon>
    </lineage>
</organism>
<dbReference type="EMBL" id="JARBJD010000004">
    <property type="protein sequence ID" value="KAK2963898.1"/>
    <property type="molecule type" value="Genomic_DNA"/>
</dbReference>
<name>A0ABQ9YJI6_9EUKA</name>